<evidence type="ECO:0000313" key="8">
    <source>
        <dbReference type="EMBL" id="KAK4217734.1"/>
    </source>
</evidence>
<evidence type="ECO:0000313" key="9">
    <source>
        <dbReference type="Proteomes" id="UP001301769"/>
    </source>
</evidence>
<evidence type="ECO:0000256" key="5">
    <source>
        <dbReference type="ARBA" id="ARBA00038013"/>
    </source>
</evidence>
<dbReference type="GO" id="GO:0016236">
    <property type="term" value="P:macroautophagy"/>
    <property type="evidence" value="ECO:0007669"/>
    <property type="project" value="TreeGrafter"/>
</dbReference>
<dbReference type="GO" id="GO:0000422">
    <property type="term" value="P:autophagy of mitochondrion"/>
    <property type="evidence" value="ECO:0007669"/>
    <property type="project" value="TreeGrafter"/>
</dbReference>
<dbReference type="InterPro" id="IPR051668">
    <property type="entry name" value="ATG33"/>
</dbReference>
<comment type="caution">
    <text evidence="8">The sequence shown here is derived from an EMBL/GenBank/DDBJ whole genome shotgun (WGS) entry which is preliminary data.</text>
</comment>
<keyword evidence="9" id="KW-1185">Reference proteome</keyword>
<feature type="transmembrane region" description="Helical" evidence="7">
    <location>
        <begin position="192"/>
        <end position="211"/>
    </location>
</feature>
<reference evidence="8" key="2">
    <citation type="submission" date="2023-05" db="EMBL/GenBank/DDBJ databases">
        <authorList>
            <consortium name="Lawrence Berkeley National Laboratory"/>
            <person name="Steindorff A."/>
            <person name="Hensen N."/>
            <person name="Bonometti L."/>
            <person name="Westerberg I."/>
            <person name="Brannstrom I.O."/>
            <person name="Guillou S."/>
            <person name="Cros-Aarteil S."/>
            <person name="Calhoun S."/>
            <person name="Haridas S."/>
            <person name="Kuo A."/>
            <person name="Mondo S."/>
            <person name="Pangilinan J."/>
            <person name="Riley R."/>
            <person name="Labutti K."/>
            <person name="Andreopoulos B."/>
            <person name="Lipzen A."/>
            <person name="Chen C."/>
            <person name="Yanf M."/>
            <person name="Daum C."/>
            <person name="Ng V."/>
            <person name="Clum A."/>
            <person name="Ohm R."/>
            <person name="Martin F."/>
            <person name="Silar P."/>
            <person name="Natvig D."/>
            <person name="Lalanne C."/>
            <person name="Gautier V."/>
            <person name="Ament-Velasquez S.L."/>
            <person name="Kruys A."/>
            <person name="Hutchinson M.I."/>
            <person name="Powell A.J."/>
            <person name="Barry K."/>
            <person name="Miller A.N."/>
            <person name="Grigoriev I.V."/>
            <person name="Debuchy R."/>
            <person name="Gladieux P."/>
            <person name="Thoren M.H."/>
            <person name="Johannesson H."/>
        </authorList>
    </citation>
    <scope>NUCLEOTIDE SEQUENCE</scope>
    <source>
        <strain evidence="8">PSN293</strain>
    </source>
</reference>
<evidence type="ECO:0000256" key="7">
    <source>
        <dbReference type="SAM" id="Phobius"/>
    </source>
</evidence>
<dbReference type="PANTHER" id="PTHR37278">
    <property type="entry name" value="AUTOPHAGY-RELATED PROTEIN 33-RELATED"/>
    <property type="match status" value="1"/>
</dbReference>
<keyword evidence="2 7" id="KW-0812">Transmembrane</keyword>
<evidence type="ECO:0000256" key="4">
    <source>
        <dbReference type="ARBA" id="ARBA00023136"/>
    </source>
</evidence>
<keyword evidence="4 7" id="KW-0472">Membrane</keyword>
<evidence type="ECO:0000256" key="1">
    <source>
        <dbReference type="ARBA" id="ARBA00004141"/>
    </source>
</evidence>
<comment type="subcellular location">
    <subcellularLocation>
        <location evidence="1">Membrane</location>
        <topology evidence="1">Multi-pass membrane protein</topology>
    </subcellularLocation>
</comment>
<dbReference type="EMBL" id="MU858057">
    <property type="protein sequence ID" value="KAK4217734.1"/>
    <property type="molecule type" value="Genomic_DNA"/>
</dbReference>
<accession>A0AAN7BBK3</accession>
<evidence type="ECO:0000256" key="3">
    <source>
        <dbReference type="ARBA" id="ARBA00022989"/>
    </source>
</evidence>
<feature type="compositionally biased region" description="Low complexity" evidence="6">
    <location>
        <begin position="113"/>
        <end position="126"/>
    </location>
</feature>
<organism evidence="8 9">
    <name type="scientific">Rhypophila decipiens</name>
    <dbReference type="NCBI Taxonomy" id="261697"/>
    <lineage>
        <taxon>Eukaryota</taxon>
        <taxon>Fungi</taxon>
        <taxon>Dikarya</taxon>
        <taxon>Ascomycota</taxon>
        <taxon>Pezizomycotina</taxon>
        <taxon>Sordariomycetes</taxon>
        <taxon>Sordariomycetidae</taxon>
        <taxon>Sordariales</taxon>
        <taxon>Naviculisporaceae</taxon>
        <taxon>Rhypophila</taxon>
    </lineage>
</organism>
<evidence type="ECO:0008006" key="10">
    <source>
        <dbReference type="Google" id="ProtNLM"/>
    </source>
</evidence>
<gene>
    <name evidence="8" type="ORF">QBC37DRAFT_396303</name>
</gene>
<sequence>MATRGVSVLKFVGTVSLGVLTGLSYTLSNITIPTLLTLPSAEAASKAFDSLTATAKKQVQILGAFSGSAFALAFLLSPRNFRHPYLLYTSLLVIGSRFITSDKFAPYLNLGPAPASSSASSSSAAAKARKQQRERAARARMEASYEVLGSDLHSEGIAGSEEEILEVETPEEGGVNGEEVRAKVANFVKRQMVHTVVTGASFLLAVVGIWGDGVVPVYGQTVVIKA</sequence>
<name>A0AAN7BBK3_9PEZI</name>
<evidence type="ECO:0000256" key="2">
    <source>
        <dbReference type="ARBA" id="ARBA00022692"/>
    </source>
</evidence>
<reference evidence="8" key="1">
    <citation type="journal article" date="2023" name="Mol. Phylogenet. Evol.">
        <title>Genome-scale phylogeny and comparative genomics of the fungal order Sordariales.</title>
        <authorList>
            <person name="Hensen N."/>
            <person name="Bonometti L."/>
            <person name="Westerberg I."/>
            <person name="Brannstrom I.O."/>
            <person name="Guillou S."/>
            <person name="Cros-Aarteil S."/>
            <person name="Calhoun S."/>
            <person name="Haridas S."/>
            <person name="Kuo A."/>
            <person name="Mondo S."/>
            <person name="Pangilinan J."/>
            <person name="Riley R."/>
            <person name="LaButti K."/>
            <person name="Andreopoulos B."/>
            <person name="Lipzen A."/>
            <person name="Chen C."/>
            <person name="Yan M."/>
            <person name="Daum C."/>
            <person name="Ng V."/>
            <person name="Clum A."/>
            <person name="Steindorff A."/>
            <person name="Ohm R.A."/>
            <person name="Martin F."/>
            <person name="Silar P."/>
            <person name="Natvig D.O."/>
            <person name="Lalanne C."/>
            <person name="Gautier V."/>
            <person name="Ament-Velasquez S.L."/>
            <person name="Kruys A."/>
            <person name="Hutchinson M.I."/>
            <person name="Powell A.J."/>
            <person name="Barry K."/>
            <person name="Miller A.N."/>
            <person name="Grigoriev I.V."/>
            <person name="Debuchy R."/>
            <person name="Gladieux P."/>
            <person name="Hiltunen Thoren M."/>
            <person name="Johannesson H."/>
        </authorList>
    </citation>
    <scope>NUCLEOTIDE SEQUENCE</scope>
    <source>
        <strain evidence="8">PSN293</strain>
    </source>
</reference>
<dbReference type="AlphaFoldDB" id="A0AAN7BBK3"/>
<protein>
    <recommendedName>
        <fullName evidence="10">Autophagy-related protein 33</fullName>
    </recommendedName>
</protein>
<dbReference type="GO" id="GO:0005741">
    <property type="term" value="C:mitochondrial outer membrane"/>
    <property type="evidence" value="ECO:0007669"/>
    <property type="project" value="TreeGrafter"/>
</dbReference>
<dbReference type="Proteomes" id="UP001301769">
    <property type="component" value="Unassembled WGS sequence"/>
</dbReference>
<feature type="region of interest" description="Disordered" evidence="6">
    <location>
        <begin position="113"/>
        <end position="133"/>
    </location>
</feature>
<keyword evidence="3 7" id="KW-1133">Transmembrane helix</keyword>
<comment type="similarity">
    <text evidence="5">Belongs to the ATG33 family.</text>
</comment>
<feature type="transmembrane region" description="Helical" evidence="7">
    <location>
        <begin position="59"/>
        <end position="77"/>
    </location>
</feature>
<proteinExistence type="inferred from homology"/>
<evidence type="ECO:0000256" key="6">
    <source>
        <dbReference type="SAM" id="MobiDB-lite"/>
    </source>
</evidence>
<dbReference type="PANTHER" id="PTHR37278:SF1">
    <property type="entry name" value="AUTOPHAGY-RELATED PROTEIN 33-RELATED"/>
    <property type="match status" value="1"/>
</dbReference>
<feature type="transmembrane region" description="Helical" evidence="7">
    <location>
        <begin position="12"/>
        <end position="38"/>
    </location>
</feature>